<sequence>MILRSGRMIGLDQVIINFDEASISWRKNKINLGEGIFKYKLNSY</sequence>
<accession>A0A6C0CE92</accession>
<dbReference type="AlphaFoldDB" id="A0A6C0CE92"/>
<name>A0A6C0CE92_9ZZZZ</name>
<dbReference type="EMBL" id="MN739396">
    <property type="protein sequence ID" value="QHT02623.1"/>
    <property type="molecule type" value="Genomic_DNA"/>
</dbReference>
<protein>
    <submittedName>
        <fullName evidence="1">Uncharacterized protein</fullName>
    </submittedName>
</protein>
<reference evidence="1" key="1">
    <citation type="journal article" date="2020" name="Nature">
        <title>Giant virus diversity and host interactions through global metagenomics.</title>
        <authorList>
            <person name="Schulz F."/>
            <person name="Roux S."/>
            <person name="Paez-Espino D."/>
            <person name="Jungbluth S."/>
            <person name="Walsh D.A."/>
            <person name="Denef V.J."/>
            <person name="McMahon K.D."/>
            <person name="Konstantinidis K.T."/>
            <person name="Eloe-Fadrosh E.A."/>
            <person name="Kyrpides N.C."/>
            <person name="Woyke T."/>
        </authorList>
    </citation>
    <scope>NUCLEOTIDE SEQUENCE</scope>
    <source>
        <strain evidence="1">GVMAG-M-3300020595-32</strain>
    </source>
</reference>
<organism evidence="1">
    <name type="scientific">viral metagenome</name>
    <dbReference type="NCBI Taxonomy" id="1070528"/>
    <lineage>
        <taxon>unclassified sequences</taxon>
        <taxon>metagenomes</taxon>
        <taxon>organismal metagenomes</taxon>
    </lineage>
</organism>
<evidence type="ECO:0000313" key="1">
    <source>
        <dbReference type="EMBL" id="QHT02623.1"/>
    </source>
</evidence>
<proteinExistence type="predicted"/>